<dbReference type="SUPFAM" id="SSF111369">
    <property type="entry name" value="HlyD-like secretion proteins"/>
    <property type="match status" value="1"/>
</dbReference>
<evidence type="ECO:0000256" key="2">
    <source>
        <dbReference type="SAM" id="Phobius"/>
    </source>
</evidence>
<dbReference type="InterPro" id="IPR058627">
    <property type="entry name" value="MdtA-like_C"/>
</dbReference>
<keyword evidence="2" id="KW-0812">Transmembrane</keyword>
<dbReference type="Gene3D" id="2.40.30.170">
    <property type="match status" value="1"/>
</dbReference>
<dbReference type="PANTHER" id="PTHR30469">
    <property type="entry name" value="MULTIDRUG RESISTANCE PROTEIN MDTA"/>
    <property type="match status" value="1"/>
</dbReference>
<dbReference type="GO" id="GO:0015562">
    <property type="term" value="F:efflux transmembrane transporter activity"/>
    <property type="evidence" value="ECO:0007669"/>
    <property type="project" value="TreeGrafter"/>
</dbReference>
<evidence type="ECO:0000313" key="5">
    <source>
        <dbReference type="Proteomes" id="UP000248198"/>
    </source>
</evidence>
<dbReference type="AlphaFoldDB" id="A0A318UDL6"/>
<dbReference type="GO" id="GO:1990281">
    <property type="term" value="C:efflux pump complex"/>
    <property type="evidence" value="ECO:0007669"/>
    <property type="project" value="TreeGrafter"/>
</dbReference>
<keyword evidence="2" id="KW-0472">Membrane</keyword>
<accession>A0A318UDL6</accession>
<gene>
    <name evidence="4" type="ORF">B0O44_106251</name>
</gene>
<feature type="transmembrane region" description="Helical" evidence="2">
    <location>
        <begin position="36"/>
        <end position="57"/>
    </location>
</feature>
<dbReference type="EMBL" id="QKLU01000006">
    <property type="protein sequence ID" value="PYF72596.1"/>
    <property type="molecule type" value="Genomic_DNA"/>
</dbReference>
<proteinExistence type="predicted"/>
<feature type="domain" description="Multidrug resistance protein MdtA-like C-terminal permuted SH3" evidence="3">
    <location>
        <begin position="379"/>
        <end position="420"/>
    </location>
</feature>
<dbReference type="Proteomes" id="UP000248198">
    <property type="component" value="Unassembled WGS sequence"/>
</dbReference>
<comment type="caution">
    <text evidence="4">The sequence shown here is derived from an EMBL/GenBank/DDBJ whole genome shotgun (WGS) entry which is preliminary data.</text>
</comment>
<sequence length="433" mass="48182">MFAFGIRLAYPLPKNFTSMDKLIAEEITVKKKRKTYIGILIGILVAGVCFWAFRYFFKPSLHRAEINTAVAEKGNIENTINATGEILPEFEEVLSSPISASIRSVLMEAGHPIQKGQSILTLDKSIAQTDYDKLRFQIESKENEIRKLKLDLEKSFYDIKSNNSIKQLKISNLRDAVSSAKRLFKAGGGTREGIEQAELNLKVAELEKQQLENEIKSKQQTMKIEIKEAEIALSIQKNDLAASRRKLDLANILATRDGVVTWVNKNIGSAIKEGEPLARIADLAAFKLSCTMSDNLLSQLHMNMPLIVRLNDSLLRGKVVNISPSVNNGIVSFEAQLEDKSNKQLRPNMKVDVFLVTATRNGVVRISNGPAFKGSNLQEVFVLNGNKAERRTVTTGLANFDYVEILKGIKPGEVVVISDLSNYKNSKELSIVN</sequence>
<dbReference type="Gene3D" id="1.10.287.470">
    <property type="entry name" value="Helix hairpin bin"/>
    <property type="match status" value="1"/>
</dbReference>
<keyword evidence="2" id="KW-1133">Transmembrane helix</keyword>
<organism evidence="4 5">
    <name type="scientific">Pedobacter nutrimenti</name>
    <dbReference type="NCBI Taxonomy" id="1241337"/>
    <lineage>
        <taxon>Bacteria</taxon>
        <taxon>Pseudomonadati</taxon>
        <taxon>Bacteroidota</taxon>
        <taxon>Sphingobacteriia</taxon>
        <taxon>Sphingobacteriales</taxon>
        <taxon>Sphingobacteriaceae</taxon>
        <taxon>Pedobacter</taxon>
    </lineage>
</organism>
<dbReference type="Pfam" id="PF25967">
    <property type="entry name" value="RND-MFP_C"/>
    <property type="match status" value="1"/>
</dbReference>
<evidence type="ECO:0000313" key="4">
    <source>
        <dbReference type="EMBL" id="PYF72596.1"/>
    </source>
</evidence>
<evidence type="ECO:0000259" key="3">
    <source>
        <dbReference type="Pfam" id="PF25967"/>
    </source>
</evidence>
<name>A0A318UDL6_9SPHI</name>
<dbReference type="Gene3D" id="2.40.50.100">
    <property type="match status" value="1"/>
</dbReference>
<dbReference type="Gene3D" id="2.40.420.20">
    <property type="match status" value="1"/>
</dbReference>
<dbReference type="PANTHER" id="PTHR30469:SF33">
    <property type="entry name" value="SLR1207 PROTEIN"/>
    <property type="match status" value="1"/>
</dbReference>
<keyword evidence="5" id="KW-1185">Reference proteome</keyword>
<protein>
    <submittedName>
        <fullName evidence="4">HlyD family secretion protein</fullName>
    </submittedName>
</protein>
<keyword evidence="1" id="KW-0175">Coiled coil</keyword>
<reference evidence="4 5" key="1">
    <citation type="submission" date="2018-06" db="EMBL/GenBank/DDBJ databases">
        <title>Genomic Encyclopedia of Archaeal and Bacterial Type Strains, Phase II (KMG-II): from individual species to whole genera.</title>
        <authorList>
            <person name="Goeker M."/>
        </authorList>
    </citation>
    <scope>NUCLEOTIDE SEQUENCE [LARGE SCALE GENOMIC DNA]</scope>
    <source>
        <strain evidence="4 5">DSM 27372</strain>
    </source>
</reference>
<evidence type="ECO:0000256" key="1">
    <source>
        <dbReference type="SAM" id="Coils"/>
    </source>
</evidence>
<feature type="coiled-coil region" evidence="1">
    <location>
        <begin position="194"/>
        <end position="246"/>
    </location>
</feature>